<organism evidence="10 11">
    <name type="scientific">Musicola paradisiaca (strain Ech703)</name>
    <name type="common">Dickeya paradisiaca</name>
    <name type="synonym">Dickeya dadantii</name>
    <dbReference type="NCBI Taxonomy" id="579405"/>
    <lineage>
        <taxon>Bacteria</taxon>
        <taxon>Pseudomonadati</taxon>
        <taxon>Pseudomonadota</taxon>
        <taxon>Gammaproteobacteria</taxon>
        <taxon>Enterobacterales</taxon>
        <taxon>Pectobacteriaceae</taxon>
        <taxon>Musicola</taxon>
    </lineage>
</organism>
<feature type="binding site" evidence="8">
    <location>
        <begin position="7"/>
        <end position="9"/>
    </location>
    <ligand>
        <name>GTP</name>
        <dbReference type="ChEBI" id="CHEBI:37565"/>
    </ligand>
</feature>
<evidence type="ECO:0000256" key="4">
    <source>
        <dbReference type="ARBA" id="ARBA00022741"/>
    </source>
</evidence>
<dbReference type="HAMAP" id="MF_00316">
    <property type="entry name" value="MobA"/>
    <property type="match status" value="1"/>
</dbReference>
<evidence type="ECO:0000313" key="11">
    <source>
        <dbReference type="Proteomes" id="UP000002734"/>
    </source>
</evidence>
<dbReference type="eggNOG" id="COG0746">
    <property type="taxonomic scope" value="Bacteria"/>
</dbReference>
<feature type="binding site" evidence="8">
    <location>
        <position position="66"/>
    </location>
    <ligand>
        <name>GTP</name>
        <dbReference type="ChEBI" id="CHEBI:37565"/>
    </ligand>
</feature>
<keyword evidence="6 8" id="KW-0342">GTP-binding</keyword>
<evidence type="ECO:0000259" key="9">
    <source>
        <dbReference type="Pfam" id="PF12804"/>
    </source>
</evidence>
<keyword evidence="4 8" id="KW-0547">Nucleotide-binding</keyword>
<dbReference type="GO" id="GO:0005737">
    <property type="term" value="C:cytoplasm"/>
    <property type="evidence" value="ECO:0007669"/>
    <property type="project" value="UniProtKB-SubCell"/>
</dbReference>
<reference evidence="10" key="1">
    <citation type="submission" date="2009-06" db="EMBL/GenBank/DDBJ databases">
        <title>Complete sequence of Dickeya dadantii Ech703.</title>
        <authorList>
            <consortium name="US DOE Joint Genome Institute"/>
            <person name="Lucas S."/>
            <person name="Copeland A."/>
            <person name="Lapidus A."/>
            <person name="Glavina del Rio T."/>
            <person name="Dalin E."/>
            <person name="Tice H."/>
            <person name="Bruce D."/>
            <person name="Goodwin L."/>
            <person name="Pitluck S."/>
            <person name="Chertkov O."/>
            <person name="Brettin T."/>
            <person name="Detter J.C."/>
            <person name="Han C."/>
            <person name="Larimer F."/>
            <person name="Land M."/>
            <person name="Hauser L."/>
            <person name="Kyrpides N."/>
            <person name="Mikhailova N."/>
            <person name="Balakrishnan V."/>
            <person name="Glasner J."/>
            <person name="Perna N.T."/>
        </authorList>
    </citation>
    <scope>NUCLEOTIDE SEQUENCE [LARGE SCALE GENOMIC DNA]</scope>
    <source>
        <strain evidence="10">Ech703</strain>
    </source>
</reference>
<dbReference type="Gene3D" id="3.90.550.10">
    <property type="entry name" value="Spore Coat Polysaccharide Biosynthesis Protein SpsA, Chain A"/>
    <property type="match status" value="1"/>
</dbReference>
<evidence type="ECO:0000256" key="5">
    <source>
        <dbReference type="ARBA" id="ARBA00022842"/>
    </source>
</evidence>
<evidence type="ECO:0000256" key="8">
    <source>
        <dbReference type="HAMAP-Rule" id="MF_00316"/>
    </source>
</evidence>
<dbReference type="Pfam" id="PF12804">
    <property type="entry name" value="NTP_transf_3"/>
    <property type="match status" value="1"/>
</dbReference>
<dbReference type="GO" id="GO:0046872">
    <property type="term" value="F:metal ion binding"/>
    <property type="evidence" value="ECO:0007669"/>
    <property type="project" value="UniProtKB-KW"/>
</dbReference>
<dbReference type="Proteomes" id="UP000002734">
    <property type="component" value="Chromosome"/>
</dbReference>
<protein>
    <recommendedName>
        <fullName evidence="8">Molybdenum cofactor guanylyltransferase</fullName>
        <shortName evidence="8">MoCo guanylyltransferase</shortName>
        <ecNumber evidence="8">2.7.7.77</ecNumber>
    </recommendedName>
    <alternativeName>
        <fullName evidence="8">GTP:molybdopterin guanylyltransferase</fullName>
    </alternativeName>
    <alternativeName>
        <fullName evidence="8">Mo-MPT guanylyltransferase</fullName>
    </alternativeName>
    <alternativeName>
        <fullName evidence="8">Molybdopterin guanylyltransferase</fullName>
    </alternativeName>
    <alternativeName>
        <fullName evidence="8">Molybdopterin-guanine dinucleotide synthase</fullName>
        <shortName evidence="8">MGD synthase</shortName>
    </alternativeName>
</protein>
<evidence type="ECO:0000256" key="1">
    <source>
        <dbReference type="ARBA" id="ARBA00022490"/>
    </source>
</evidence>
<dbReference type="SUPFAM" id="SSF53448">
    <property type="entry name" value="Nucleotide-diphospho-sugar transferases"/>
    <property type="match status" value="1"/>
</dbReference>
<comment type="domain">
    <text evidence="8">The N-terminal domain determines nucleotide recognition and specific binding, while the C-terminal domain determines the specific binding to the target protein.</text>
</comment>
<keyword evidence="11" id="KW-1185">Reference proteome</keyword>
<dbReference type="NCBIfam" id="TIGR02665">
    <property type="entry name" value="molyb_mobA"/>
    <property type="match status" value="1"/>
</dbReference>
<accession>C6C6B5</accession>
<comment type="similarity">
    <text evidence="8">Belongs to the MobA family.</text>
</comment>
<comment type="cofactor">
    <cofactor evidence="8">
        <name>Mg(2+)</name>
        <dbReference type="ChEBI" id="CHEBI:18420"/>
    </cofactor>
</comment>
<comment type="function">
    <text evidence="8">Transfers a GMP moiety from GTP to Mo-molybdopterin (Mo-MPT) cofactor (Moco or molybdenum cofactor) to form Mo-molybdopterin guanine dinucleotide (Mo-MGD) cofactor.</text>
</comment>
<dbReference type="InterPro" id="IPR013482">
    <property type="entry name" value="Molybde_CF_guanTrfase"/>
</dbReference>
<gene>
    <name evidence="8" type="primary">mobA</name>
    <name evidence="10" type="ordered locus">Dd703_3971</name>
</gene>
<evidence type="ECO:0000256" key="6">
    <source>
        <dbReference type="ARBA" id="ARBA00023134"/>
    </source>
</evidence>
<feature type="domain" description="MobA-like NTP transferase" evidence="9">
    <location>
        <begin position="4"/>
        <end position="153"/>
    </location>
</feature>
<sequence>MITGIILAGGKSSRMGGNDKGLIELKGKPIYQYVLERLRPQVDEILINANRHLERYQQSGYPVIGDINRDFAGPLAGIFTGLKSVHSDWAVFAPCDVPALPNNLVAKLRLSVGKSPAAYATDGKRPHPTLLLIHTSQIKPLEIYLQNGDRKLMLFLNNIGAVPVDFSDQPQAFRNLNTPEDLQSWREDIHHV</sequence>
<keyword evidence="7 8" id="KW-0501">Molybdenum cofactor biosynthesis</keyword>
<evidence type="ECO:0000256" key="3">
    <source>
        <dbReference type="ARBA" id="ARBA00022723"/>
    </source>
</evidence>
<comment type="subcellular location">
    <subcellularLocation>
        <location evidence="8">Cytoplasm</location>
    </subcellularLocation>
</comment>
<evidence type="ECO:0000256" key="7">
    <source>
        <dbReference type="ARBA" id="ARBA00023150"/>
    </source>
</evidence>
<feature type="binding site" evidence="8">
    <location>
        <position position="96"/>
    </location>
    <ligand>
        <name>GTP</name>
        <dbReference type="ChEBI" id="CHEBI:37565"/>
    </ligand>
</feature>
<keyword evidence="1 8" id="KW-0963">Cytoplasm</keyword>
<dbReference type="EMBL" id="CP001654">
    <property type="protein sequence ID" value="ACS87724.1"/>
    <property type="molecule type" value="Genomic_DNA"/>
</dbReference>
<dbReference type="HOGENOM" id="CLU_055597_5_1_6"/>
<dbReference type="KEGG" id="dda:Dd703_3971"/>
<feature type="binding site" evidence="8">
    <location>
        <position position="96"/>
    </location>
    <ligand>
        <name>Mg(2+)</name>
        <dbReference type="ChEBI" id="CHEBI:18420"/>
    </ligand>
</feature>
<dbReference type="InterPro" id="IPR029044">
    <property type="entry name" value="Nucleotide-diphossugar_trans"/>
</dbReference>
<feature type="binding site" evidence="8">
    <location>
        <position position="20"/>
    </location>
    <ligand>
        <name>GTP</name>
        <dbReference type="ChEBI" id="CHEBI:37565"/>
    </ligand>
</feature>
<dbReference type="RefSeq" id="WP_015855616.1">
    <property type="nucleotide sequence ID" value="NC_012880.1"/>
</dbReference>
<keyword evidence="2 8" id="KW-0808">Transferase</keyword>
<name>C6C6B5_MUSP7</name>
<proteinExistence type="inferred from homology"/>
<keyword evidence="3 8" id="KW-0479">Metal-binding</keyword>
<evidence type="ECO:0000313" key="10">
    <source>
        <dbReference type="EMBL" id="ACS87724.1"/>
    </source>
</evidence>
<dbReference type="CDD" id="cd02503">
    <property type="entry name" value="MobA"/>
    <property type="match status" value="1"/>
</dbReference>
<dbReference type="EC" id="2.7.7.77" evidence="8"/>
<dbReference type="STRING" id="579405.Dd703_3971"/>
<dbReference type="InterPro" id="IPR025877">
    <property type="entry name" value="MobA-like_NTP_Trfase"/>
</dbReference>
<dbReference type="AlphaFoldDB" id="C6C6B5"/>
<evidence type="ECO:0000256" key="2">
    <source>
        <dbReference type="ARBA" id="ARBA00022679"/>
    </source>
</evidence>
<dbReference type="GO" id="GO:0005525">
    <property type="term" value="F:GTP binding"/>
    <property type="evidence" value="ECO:0007669"/>
    <property type="project" value="UniProtKB-UniRule"/>
</dbReference>
<comment type="catalytic activity">
    <reaction evidence="8">
        <text>Mo-molybdopterin + GTP + H(+) = Mo-molybdopterin guanine dinucleotide + diphosphate</text>
        <dbReference type="Rhea" id="RHEA:34243"/>
        <dbReference type="ChEBI" id="CHEBI:15378"/>
        <dbReference type="ChEBI" id="CHEBI:33019"/>
        <dbReference type="ChEBI" id="CHEBI:37565"/>
        <dbReference type="ChEBI" id="CHEBI:71302"/>
        <dbReference type="ChEBI" id="CHEBI:71310"/>
        <dbReference type="EC" id="2.7.7.77"/>
    </reaction>
</comment>
<keyword evidence="5 8" id="KW-0460">Magnesium</keyword>
<dbReference type="GO" id="GO:1902758">
    <property type="term" value="P:bis(molybdopterin guanine dinucleotide)molybdenum biosynthetic process"/>
    <property type="evidence" value="ECO:0007669"/>
    <property type="project" value="TreeGrafter"/>
</dbReference>
<comment type="subunit">
    <text evidence="8">Monomer.</text>
</comment>
<dbReference type="PANTHER" id="PTHR19136">
    <property type="entry name" value="MOLYBDENUM COFACTOR GUANYLYLTRANSFERASE"/>
    <property type="match status" value="1"/>
</dbReference>
<dbReference type="PANTHER" id="PTHR19136:SF81">
    <property type="entry name" value="MOLYBDENUM COFACTOR GUANYLYLTRANSFERASE"/>
    <property type="match status" value="1"/>
</dbReference>
<feature type="binding site" evidence="8">
    <location>
        <position position="48"/>
    </location>
    <ligand>
        <name>GTP</name>
        <dbReference type="ChEBI" id="CHEBI:37565"/>
    </ligand>
</feature>
<dbReference type="GO" id="GO:0061603">
    <property type="term" value="F:molybdenum cofactor guanylyltransferase activity"/>
    <property type="evidence" value="ECO:0007669"/>
    <property type="project" value="UniProtKB-EC"/>
</dbReference>